<evidence type="ECO:0000313" key="3">
    <source>
        <dbReference type="Proteomes" id="UP001279410"/>
    </source>
</evidence>
<feature type="region of interest" description="Disordered" evidence="1">
    <location>
        <begin position="1"/>
        <end position="246"/>
    </location>
</feature>
<evidence type="ECO:0000313" key="2">
    <source>
        <dbReference type="EMBL" id="GLD54006.1"/>
    </source>
</evidence>
<feature type="compositionally biased region" description="Basic and acidic residues" evidence="1">
    <location>
        <begin position="11"/>
        <end position="31"/>
    </location>
</feature>
<dbReference type="Proteomes" id="UP001279410">
    <property type="component" value="Unassembled WGS sequence"/>
</dbReference>
<feature type="compositionally biased region" description="Polar residues" evidence="1">
    <location>
        <begin position="1"/>
        <end position="10"/>
    </location>
</feature>
<feature type="compositionally biased region" description="Low complexity" evidence="1">
    <location>
        <begin position="125"/>
        <end position="159"/>
    </location>
</feature>
<feature type="compositionally biased region" description="Polar residues" evidence="1">
    <location>
        <begin position="32"/>
        <end position="49"/>
    </location>
</feature>
<dbReference type="AlphaFoldDB" id="A0AAD3MIC1"/>
<proteinExistence type="predicted"/>
<comment type="caution">
    <text evidence="2">The sequence shown here is derived from an EMBL/GenBank/DDBJ whole genome shotgun (WGS) entry which is preliminary data.</text>
</comment>
<sequence>MVAGSRSQALETERESHSERERVRSQIRELHGQQTQQSRELQRRGSNSGMVLVLDHLVKDDGPGPLLIQPQREAVTTEPDLVLSHRQRSDSSASDRSVTSVHSRSNLDSVASDKSLGSAYRARLDSGASDRSQSSSQRGRLDSGASERSVSSQSYVRQRLGSDVSDSGVRPRLGSGASDSVGLLSRKRTDSGTSDQSVSMSSEERGPGEEVEIATSGSTYSTDSETESRSQGPASLQAQSDQDHIADQDQHDGAILSLSDPANGLLSGSAKGKTDYQKQKRRVGLTCCQGWMAFTGQRFCLSSPHSAENTQTHRAAVTALTVDLKATFPILGAQVTVTPSCRSSKCVYPRLAPDLFYCSLQYR</sequence>
<feature type="compositionally biased region" description="Low complexity" evidence="1">
    <location>
        <begin position="90"/>
        <end position="103"/>
    </location>
</feature>
<dbReference type="EMBL" id="BRZM01000019">
    <property type="protein sequence ID" value="GLD54006.1"/>
    <property type="molecule type" value="Genomic_DNA"/>
</dbReference>
<accession>A0AAD3MIC1</accession>
<name>A0AAD3MIC1_LATJO</name>
<reference evidence="2" key="1">
    <citation type="submission" date="2022-08" db="EMBL/GenBank/DDBJ databases">
        <title>Genome sequencing of akame (Lates japonicus).</title>
        <authorList>
            <person name="Hashiguchi Y."/>
            <person name="Takahashi H."/>
        </authorList>
    </citation>
    <scope>NUCLEOTIDE SEQUENCE</scope>
    <source>
        <strain evidence="2">Kochi</strain>
    </source>
</reference>
<keyword evidence="3" id="KW-1185">Reference proteome</keyword>
<gene>
    <name evidence="2" type="ORF">AKAME5_000667800</name>
</gene>
<feature type="compositionally biased region" description="Polar residues" evidence="1">
    <location>
        <begin position="215"/>
        <end position="236"/>
    </location>
</feature>
<organism evidence="2 3">
    <name type="scientific">Lates japonicus</name>
    <name type="common">Japanese lates</name>
    <dbReference type="NCBI Taxonomy" id="270547"/>
    <lineage>
        <taxon>Eukaryota</taxon>
        <taxon>Metazoa</taxon>
        <taxon>Chordata</taxon>
        <taxon>Craniata</taxon>
        <taxon>Vertebrata</taxon>
        <taxon>Euteleostomi</taxon>
        <taxon>Actinopterygii</taxon>
        <taxon>Neopterygii</taxon>
        <taxon>Teleostei</taxon>
        <taxon>Neoteleostei</taxon>
        <taxon>Acanthomorphata</taxon>
        <taxon>Carangaria</taxon>
        <taxon>Carangaria incertae sedis</taxon>
        <taxon>Centropomidae</taxon>
        <taxon>Lates</taxon>
    </lineage>
</organism>
<protein>
    <submittedName>
        <fullName evidence="2">Smoothelin-like isoform X1</fullName>
    </submittedName>
</protein>
<evidence type="ECO:0000256" key="1">
    <source>
        <dbReference type="SAM" id="MobiDB-lite"/>
    </source>
</evidence>
<feature type="compositionally biased region" description="Polar residues" evidence="1">
    <location>
        <begin position="191"/>
        <end position="201"/>
    </location>
</feature>